<evidence type="ECO:0000256" key="4">
    <source>
        <dbReference type="ARBA" id="ARBA00023136"/>
    </source>
</evidence>
<feature type="transmembrane region" description="Helical" evidence="5">
    <location>
        <begin position="47"/>
        <end position="68"/>
    </location>
</feature>
<evidence type="ECO:0000313" key="7">
    <source>
        <dbReference type="EMBL" id="SNY11961.1"/>
    </source>
</evidence>
<dbReference type="Pfam" id="PF02656">
    <property type="entry name" value="DUF202"/>
    <property type="match status" value="1"/>
</dbReference>
<reference evidence="7 8" key="1">
    <citation type="submission" date="2017-09" db="EMBL/GenBank/DDBJ databases">
        <authorList>
            <person name="Ehlers B."/>
            <person name="Leendertz F.H."/>
        </authorList>
    </citation>
    <scope>NUCLEOTIDE SEQUENCE [LARGE SCALE GENOMIC DNA]</scope>
    <source>
        <strain evidence="7 8">CGMCC 4.6857</strain>
    </source>
</reference>
<comment type="subcellular location">
    <subcellularLocation>
        <location evidence="1">Endomembrane system</location>
        <topology evidence="1">Multi-pass membrane protein</topology>
    </subcellularLocation>
</comment>
<dbReference type="GO" id="GO:0012505">
    <property type="term" value="C:endomembrane system"/>
    <property type="evidence" value="ECO:0007669"/>
    <property type="project" value="UniProtKB-SubCell"/>
</dbReference>
<keyword evidence="3 5" id="KW-1133">Transmembrane helix</keyword>
<feature type="domain" description="DUF202" evidence="6">
    <location>
        <begin position="11"/>
        <end position="72"/>
    </location>
</feature>
<name>A0A285FP07_9ACTN</name>
<evidence type="ECO:0000259" key="6">
    <source>
        <dbReference type="Pfam" id="PF02656"/>
    </source>
</evidence>
<sequence>MDDAAARTADHGAAAERTRLAWRRTALSAAAVALLALRPAITHPAHAGRWIAAALIFLGWAVMVAIAYRRARGLTSIPPRPARRTVPAFALLALAFALLGGLVIAL</sequence>
<feature type="transmembrane region" description="Helical" evidence="5">
    <location>
        <begin position="21"/>
        <end position="41"/>
    </location>
</feature>
<keyword evidence="2 5" id="KW-0812">Transmembrane</keyword>
<organism evidence="7 8">
    <name type="scientific">Paractinoplanes atraurantiacus</name>
    <dbReference type="NCBI Taxonomy" id="1036182"/>
    <lineage>
        <taxon>Bacteria</taxon>
        <taxon>Bacillati</taxon>
        <taxon>Actinomycetota</taxon>
        <taxon>Actinomycetes</taxon>
        <taxon>Micromonosporales</taxon>
        <taxon>Micromonosporaceae</taxon>
        <taxon>Paractinoplanes</taxon>
    </lineage>
</organism>
<dbReference type="OrthoDB" id="3701077at2"/>
<evidence type="ECO:0000313" key="8">
    <source>
        <dbReference type="Proteomes" id="UP000219612"/>
    </source>
</evidence>
<protein>
    <recommendedName>
        <fullName evidence="6">DUF202 domain-containing protein</fullName>
    </recommendedName>
</protein>
<keyword evidence="8" id="KW-1185">Reference proteome</keyword>
<dbReference type="EMBL" id="OBDY01000001">
    <property type="protein sequence ID" value="SNY11961.1"/>
    <property type="molecule type" value="Genomic_DNA"/>
</dbReference>
<dbReference type="RefSeq" id="WP_097318222.1">
    <property type="nucleotide sequence ID" value="NZ_OBDY01000001.1"/>
</dbReference>
<dbReference type="AlphaFoldDB" id="A0A285FP07"/>
<accession>A0A285FP07</accession>
<evidence type="ECO:0000256" key="1">
    <source>
        <dbReference type="ARBA" id="ARBA00004127"/>
    </source>
</evidence>
<evidence type="ECO:0000256" key="2">
    <source>
        <dbReference type="ARBA" id="ARBA00022692"/>
    </source>
</evidence>
<evidence type="ECO:0000256" key="3">
    <source>
        <dbReference type="ARBA" id="ARBA00022989"/>
    </source>
</evidence>
<gene>
    <name evidence="7" type="ORF">SAMN05421748_1011006</name>
</gene>
<feature type="transmembrane region" description="Helical" evidence="5">
    <location>
        <begin position="88"/>
        <end position="105"/>
    </location>
</feature>
<evidence type="ECO:0000256" key="5">
    <source>
        <dbReference type="SAM" id="Phobius"/>
    </source>
</evidence>
<proteinExistence type="predicted"/>
<dbReference type="InterPro" id="IPR003807">
    <property type="entry name" value="DUF202"/>
</dbReference>
<dbReference type="Proteomes" id="UP000219612">
    <property type="component" value="Unassembled WGS sequence"/>
</dbReference>
<keyword evidence="4 5" id="KW-0472">Membrane</keyword>